<evidence type="ECO:0000313" key="2">
    <source>
        <dbReference type="Proteomes" id="UP000008316"/>
    </source>
</evidence>
<geneLocation type="plasmid" evidence="1 2">
    <name>bgla_1p</name>
</geneLocation>
<protein>
    <submittedName>
        <fullName evidence="1">Uncharacterized protein</fullName>
    </submittedName>
</protein>
<proteinExistence type="predicted"/>
<reference evidence="1 2" key="1">
    <citation type="journal article" date="2011" name="J. Bacteriol.">
        <title>Complete genome sequence of Burkholderia gladioli BSR3.</title>
        <authorList>
            <person name="Seo Y.S."/>
            <person name="Lim J."/>
            <person name="Choi B.S."/>
            <person name="Kim H."/>
            <person name="Goo E."/>
            <person name="Lee B."/>
            <person name="Lim J.S."/>
            <person name="Choi I.Y."/>
            <person name="Moon J.S."/>
            <person name="Kim J."/>
            <person name="Hwang I."/>
        </authorList>
    </citation>
    <scope>NUCLEOTIDE SEQUENCE [LARGE SCALE GENOMIC DNA]</scope>
    <source>
        <strain evidence="2">BSR3</strain>
    </source>
</reference>
<dbReference type="KEGG" id="bgd:bgla_1p1870"/>
<gene>
    <name evidence="1" type="ordered locus">bgla_1p1870</name>
</gene>
<dbReference type="HOGENOM" id="CLU_2749943_0_0_4"/>
<name>F2LRT3_BURGS</name>
<dbReference type="EMBL" id="CP002601">
    <property type="protein sequence ID" value="AEA65577.1"/>
    <property type="molecule type" value="Genomic_DNA"/>
</dbReference>
<sequence>MSDVTAELDWKQDSPYGWMHPTGWTITRYVVSGASHFMLWQGRDHRGKFDSLDIDRFCQFACRCGRTCAS</sequence>
<dbReference type="AlphaFoldDB" id="F2LRT3"/>
<accession>F2LRT3</accession>
<keyword evidence="2" id="KW-1185">Reference proteome</keyword>
<dbReference type="Proteomes" id="UP000008316">
    <property type="component" value="Plasmid bgla_1p"/>
</dbReference>
<organism evidence="1 2">
    <name type="scientific">Burkholderia gladioli (strain BSR3)</name>
    <dbReference type="NCBI Taxonomy" id="999541"/>
    <lineage>
        <taxon>Bacteria</taxon>
        <taxon>Pseudomonadati</taxon>
        <taxon>Pseudomonadota</taxon>
        <taxon>Betaproteobacteria</taxon>
        <taxon>Burkholderiales</taxon>
        <taxon>Burkholderiaceae</taxon>
        <taxon>Burkholderia</taxon>
    </lineage>
</organism>
<keyword evidence="1" id="KW-0614">Plasmid</keyword>
<evidence type="ECO:0000313" key="1">
    <source>
        <dbReference type="EMBL" id="AEA65577.1"/>
    </source>
</evidence>